<reference evidence="3" key="1">
    <citation type="submission" date="2019-10" db="EMBL/GenBank/DDBJ databases">
        <title>Lacipirellula parvula gen. nov., sp. nov., representing a lineage of planctomycetes widespread in freshwater anoxic habitats, and description of the family Lacipirellulaceae.</title>
        <authorList>
            <person name="Dedysh S.N."/>
            <person name="Kulichevskaya I.S."/>
            <person name="Beletsky A.V."/>
            <person name="Rakitin A.L."/>
            <person name="Mardanov A.V."/>
            <person name="Ivanova A.A."/>
            <person name="Saltykova V.X."/>
            <person name="Rijpstra W.I.C."/>
            <person name="Sinninghe Damste J.S."/>
            <person name="Ravin N.V."/>
        </authorList>
    </citation>
    <scope>NUCLEOTIDE SEQUENCE [LARGE SCALE GENOMIC DNA]</scope>
    <source>
        <strain evidence="3">PX69</strain>
    </source>
</reference>
<dbReference type="InterPro" id="IPR013766">
    <property type="entry name" value="Thioredoxin_domain"/>
</dbReference>
<dbReference type="CDD" id="cd02966">
    <property type="entry name" value="TlpA_like_family"/>
    <property type="match status" value="1"/>
</dbReference>
<dbReference type="PROSITE" id="PS51257">
    <property type="entry name" value="PROKAR_LIPOPROTEIN"/>
    <property type="match status" value="1"/>
</dbReference>
<organism evidence="2 3">
    <name type="scientific">Lacipirellula parvula</name>
    <dbReference type="NCBI Taxonomy" id="2650471"/>
    <lineage>
        <taxon>Bacteria</taxon>
        <taxon>Pseudomonadati</taxon>
        <taxon>Planctomycetota</taxon>
        <taxon>Planctomycetia</taxon>
        <taxon>Pirellulales</taxon>
        <taxon>Lacipirellulaceae</taxon>
        <taxon>Lacipirellula</taxon>
    </lineage>
</organism>
<sequence length="236" mass="24069">MDRAGWTSKLAAAIISGGGIVPFLAGCSEPAIGAAAAQVAEANDEKSSNAGAGSDGAVTPAGPIVRTAAKPITEEYSAKVPPVMLASEHAAICKVNVGEPFPQLELPKIGGGNAKLADLKGAKATVVLFWAPDRWMAEGALADVAKEAATYGGKGAAFVGVVEGAPNDAGQKLINAAGTTLTQLADADGKALAQVGESWLPRVYVLDGQGKVAWFDIEFSEATRRELQQTLAELTK</sequence>
<dbReference type="Gene3D" id="3.40.30.10">
    <property type="entry name" value="Glutaredoxin"/>
    <property type="match status" value="1"/>
</dbReference>
<evidence type="ECO:0000313" key="2">
    <source>
        <dbReference type="EMBL" id="BBO31397.1"/>
    </source>
</evidence>
<dbReference type="KEGG" id="lpav:PLANPX_1009"/>
<protein>
    <recommendedName>
        <fullName evidence="1">Thioredoxin domain-containing protein</fullName>
    </recommendedName>
</protein>
<accession>A0A5K7X6C4</accession>
<name>A0A5K7X6C4_9BACT</name>
<feature type="domain" description="Thioredoxin" evidence="1">
    <location>
        <begin position="95"/>
        <end position="236"/>
    </location>
</feature>
<dbReference type="SUPFAM" id="SSF52833">
    <property type="entry name" value="Thioredoxin-like"/>
    <property type="match status" value="1"/>
</dbReference>
<gene>
    <name evidence="2" type="ORF">PLANPX_1009</name>
</gene>
<dbReference type="InterPro" id="IPR036249">
    <property type="entry name" value="Thioredoxin-like_sf"/>
</dbReference>
<evidence type="ECO:0000259" key="1">
    <source>
        <dbReference type="PROSITE" id="PS51352"/>
    </source>
</evidence>
<dbReference type="InterPro" id="IPR000866">
    <property type="entry name" value="AhpC/TSA"/>
</dbReference>
<evidence type="ECO:0000313" key="3">
    <source>
        <dbReference type="Proteomes" id="UP000326837"/>
    </source>
</evidence>
<keyword evidence="3" id="KW-1185">Reference proteome</keyword>
<dbReference type="RefSeq" id="WP_172991865.1">
    <property type="nucleotide sequence ID" value="NZ_AP021861.1"/>
</dbReference>
<proteinExistence type="predicted"/>
<dbReference type="GO" id="GO:0016491">
    <property type="term" value="F:oxidoreductase activity"/>
    <property type="evidence" value="ECO:0007669"/>
    <property type="project" value="InterPro"/>
</dbReference>
<dbReference type="EMBL" id="AP021861">
    <property type="protein sequence ID" value="BBO31397.1"/>
    <property type="molecule type" value="Genomic_DNA"/>
</dbReference>
<dbReference type="Pfam" id="PF00578">
    <property type="entry name" value="AhpC-TSA"/>
    <property type="match status" value="1"/>
</dbReference>
<dbReference type="GO" id="GO:0016209">
    <property type="term" value="F:antioxidant activity"/>
    <property type="evidence" value="ECO:0007669"/>
    <property type="project" value="InterPro"/>
</dbReference>
<dbReference type="PROSITE" id="PS51352">
    <property type="entry name" value="THIOREDOXIN_2"/>
    <property type="match status" value="1"/>
</dbReference>
<dbReference type="Proteomes" id="UP000326837">
    <property type="component" value="Chromosome"/>
</dbReference>
<dbReference type="AlphaFoldDB" id="A0A5K7X6C4"/>